<dbReference type="GO" id="GO:0010427">
    <property type="term" value="F:abscisic acid binding"/>
    <property type="evidence" value="ECO:0007669"/>
    <property type="project" value="InterPro"/>
</dbReference>
<dbReference type="GO" id="GO:0009738">
    <property type="term" value="P:abscisic acid-activated signaling pathway"/>
    <property type="evidence" value="ECO:0007669"/>
    <property type="project" value="InterPro"/>
</dbReference>
<comment type="caution">
    <text evidence="3">The sequence shown here is derived from an EMBL/GenBank/DDBJ whole genome shotgun (WGS) entry which is preliminary data.</text>
</comment>
<reference evidence="3" key="1">
    <citation type="submission" date="2022-04" db="EMBL/GenBank/DDBJ databases">
        <title>Carnegiea gigantea Genome sequencing and assembly v2.</title>
        <authorList>
            <person name="Copetti D."/>
            <person name="Sanderson M.J."/>
            <person name="Burquez A."/>
            <person name="Wojciechowski M.F."/>
        </authorList>
    </citation>
    <scope>NUCLEOTIDE SEQUENCE</scope>
    <source>
        <strain evidence="3">SGP5-SGP5p</strain>
        <tissue evidence="3">Aerial part</tissue>
    </source>
</reference>
<dbReference type="Gene3D" id="3.30.530.20">
    <property type="match status" value="1"/>
</dbReference>
<dbReference type="CDD" id="cd07816">
    <property type="entry name" value="Bet_v1-like"/>
    <property type="match status" value="1"/>
</dbReference>
<dbReference type="InterPro" id="IPR024949">
    <property type="entry name" value="Bet_v_I_allergen"/>
</dbReference>
<dbReference type="InterPro" id="IPR050279">
    <property type="entry name" value="Plant_def-hormone_signal"/>
</dbReference>
<dbReference type="GO" id="GO:0005634">
    <property type="term" value="C:nucleus"/>
    <property type="evidence" value="ECO:0007669"/>
    <property type="project" value="TreeGrafter"/>
</dbReference>
<evidence type="ECO:0000259" key="2">
    <source>
        <dbReference type="Pfam" id="PF00407"/>
    </source>
</evidence>
<dbReference type="InterPro" id="IPR023393">
    <property type="entry name" value="START-like_dom_sf"/>
</dbReference>
<dbReference type="AlphaFoldDB" id="A0A9Q1JX27"/>
<dbReference type="GO" id="GO:0038023">
    <property type="term" value="F:signaling receptor activity"/>
    <property type="evidence" value="ECO:0007669"/>
    <property type="project" value="InterPro"/>
</dbReference>
<dbReference type="GO" id="GO:0005737">
    <property type="term" value="C:cytoplasm"/>
    <property type="evidence" value="ECO:0007669"/>
    <property type="project" value="TreeGrafter"/>
</dbReference>
<sequence>MVHTYTMADITSPVAPNRLFQALAVDNHNFAKNVPEFAKNIEFVQGDSTAVGCIKQINFPEGSPFKYVKNRVDEIDFDERYIKYTSIEGDVLGNTLESAVYENKFQATGTGCHYTMVAHYHTKGDAVVNDEEIAAAKDSIQKMFKAVENYLLANPQVYA</sequence>
<organism evidence="3 4">
    <name type="scientific">Carnegiea gigantea</name>
    <dbReference type="NCBI Taxonomy" id="171969"/>
    <lineage>
        <taxon>Eukaryota</taxon>
        <taxon>Viridiplantae</taxon>
        <taxon>Streptophyta</taxon>
        <taxon>Embryophyta</taxon>
        <taxon>Tracheophyta</taxon>
        <taxon>Spermatophyta</taxon>
        <taxon>Magnoliopsida</taxon>
        <taxon>eudicotyledons</taxon>
        <taxon>Gunneridae</taxon>
        <taxon>Pentapetalae</taxon>
        <taxon>Caryophyllales</taxon>
        <taxon>Cactineae</taxon>
        <taxon>Cactaceae</taxon>
        <taxon>Cactoideae</taxon>
        <taxon>Echinocereeae</taxon>
        <taxon>Carnegiea</taxon>
    </lineage>
</organism>
<dbReference type="EMBL" id="JAKOGI010000593">
    <property type="protein sequence ID" value="KAJ8432665.1"/>
    <property type="molecule type" value="Genomic_DNA"/>
</dbReference>
<keyword evidence="4" id="KW-1185">Reference proteome</keyword>
<dbReference type="FunFam" id="3.30.530.20:FF:000007">
    <property type="entry name" value="Major pollen allergen Bet v 1-A"/>
    <property type="match status" value="1"/>
</dbReference>
<dbReference type="Pfam" id="PF00407">
    <property type="entry name" value="Bet_v_1"/>
    <property type="match status" value="1"/>
</dbReference>
<dbReference type="InterPro" id="IPR000916">
    <property type="entry name" value="Bet_v_I/MLP"/>
</dbReference>
<dbReference type="PANTHER" id="PTHR31213:SF157">
    <property type="entry name" value="MAJOR ALLERGEN MAL D 1-LIKE"/>
    <property type="match status" value="1"/>
</dbReference>
<dbReference type="PANTHER" id="PTHR31213">
    <property type="entry name" value="OS08G0374000 PROTEIN-RELATED"/>
    <property type="match status" value="1"/>
</dbReference>
<name>A0A9Q1JX27_9CARY</name>
<dbReference type="GO" id="GO:0006952">
    <property type="term" value="P:defense response"/>
    <property type="evidence" value="ECO:0007669"/>
    <property type="project" value="InterPro"/>
</dbReference>
<dbReference type="Proteomes" id="UP001153076">
    <property type="component" value="Unassembled WGS sequence"/>
</dbReference>
<proteinExistence type="inferred from homology"/>
<evidence type="ECO:0000256" key="1">
    <source>
        <dbReference type="ARBA" id="ARBA00009744"/>
    </source>
</evidence>
<evidence type="ECO:0000313" key="3">
    <source>
        <dbReference type="EMBL" id="KAJ8432665.1"/>
    </source>
</evidence>
<dbReference type="PRINTS" id="PR00634">
    <property type="entry name" value="BETALLERGEN"/>
</dbReference>
<feature type="domain" description="Bet v I/Major latex protein" evidence="2">
    <location>
        <begin position="4"/>
        <end position="154"/>
    </location>
</feature>
<comment type="similarity">
    <text evidence="1">Belongs to the BetVI family.</text>
</comment>
<gene>
    <name evidence="3" type="ORF">Cgig2_002052</name>
</gene>
<dbReference type="OrthoDB" id="1565598at2759"/>
<dbReference type="GO" id="GO:0004864">
    <property type="term" value="F:protein phosphatase inhibitor activity"/>
    <property type="evidence" value="ECO:0007669"/>
    <property type="project" value="InterPro"/>
</dbReference>
<dbReference type="SUPFAM" id="SSF55961">
    <property type="entry name" value="Bet v1-like"/>
    <property type="match status" value="1"/>
</dbReference>
<protein>
    <recommendedName>
        <fullName evidence="2">Bet v I/Major latex protein domain-containing protein</fullName>
    </recommendedName>
</protein>
<evidence type="ECO:0000313" key="4">
    <source>
        <dbReference type="Proteomes" id="UP001153076"/>
    </source>
</evidence>
<accession>A0A9Q1JX27</accession>